<dbReference type="Proteomes" id="UP000887566">
    <property type="component" value="Unplaced"/>
</dbReference>
<dbReference type="GO" id="GO:0032259">
    <property type="term" value="P:methylation"/>
    <property type="evidence" value="ECO:0007669"/>
    <property type="project" value="UniProtKB-KW"/>
</dbReference>
<dbReference type="InterPro" id="IPR000953">
    <property type="entry name" value="Chromo/chromo_shadow_dom"/>
</dbReference>
<evidence type="ECO:0000256" key="9">
    <source>
        <dbReference type="ARBA" id="ARBA00023242"/>
    </source>
</evidence>
<dbReference type="GO" id="GO:0005634">
    <property type="term" value="C:nucleus"/>
    <property type="evidence" value="ECO:0007669"/>
    <property type="project" value="UniProtKB-SubCell"/>
</dbReference>
<dbReference type="PRINTS" id="PR00504">
    <property type="entry name" value="CHROMODOMAIN"/>
</dbReference>
<keyword evidence="10" id="KW-0137">Centromere</keyword>
<dbReference type="SUPFAM" id="SSF54160">
    <property type="entry name" value="Chromo domain-like"/>
    <property type="match status" value="1"/>
</dbReference>
<evidence type="ECO:0000259" key="13">
    <source>
        <dbReference type="PROSITE" id="PS50280"/>
    </source>
</evidence>
<evidence type="ECO:0000256" key="6">
    <source>
        <dbReference type="ARBA" id="ARBA00022691"/>
    </source>
</evidence>
<evidence type="ECO:0000259" key="14">
    <source>
        <dbReference type="PROSITE" id="PS50867"/>
    </source>
</evidence>
<evidence type="ECO:0000256" key="5">
    <source>
        <dbReference type="ARBA" id="ARBA00022679"/>
    </source>
</evidence>
<dbReference type="SMART" id="SM00298">
    <property type="entry name" value="CHROMO"/>
    <property type="match status" value="1"/>
</dbReference>
<keyword evidence="6" id="KW-0949">S-adenosyl-L-methionine</keyword>
<comment type="subcellular location">
    <subcellularLocation>
        <location evidence="2">Chromosome</location>
        <location evidence="2">Centromere</location>
    </subcellularLocation>
    <subcellularLocation>
        <location evidence="1">Nucleus</location>
    </subcellularLocation>
</comment>
<evidence type="ECO:0000259" key="15">
    <source>
        <dbReference type="PROSITE" id="PS50868"/>
    </source>
</evidence>
<dbReference type="SMART" id="SM00317">
    <property type="entry name" value="SET"/>
    <property type="match status" value="1"/>
</dbReference>
<keyword evidence="5" id="KW-0808">Transferase</keyword>
<dbReference type="InterPro" id="IPR023780">
    <property type="entry name" value="Chromo_domain"/>
</dbReference>
<keyword evidence="3" id="KW-0158">Chromosome</keyword>
<keyword evidence="8" id="KW-0862">Zinc</keyword>
<dbReference type="SMART" id="SM00468">
    <property type="entry name" value="PreSET"/>
    <property type="match status" value="1"/>
</dbReference>
<dbReference type="InterPro" id="IPR046341">
    <property type="entry name" value="SET_dom_sf"/>
</dbReference>
<evidence type="ECO:0000313" key="17">
    <source>
        <dbReference type="WBParaSite" id="PSAMB.scaffold4584size14167.g24654.t1"/>
    </source>
</evidence>
<dbReference type="InterPro" id="IPR050973">
    <property type="entry name" value="H3K9_Histone-Lys_N-MTase"/>
</dbReference>
<dbReference type="WBParaSite" id="PSAMB.scaffold4584size14167.g24654.t1">
    <property type="protein sequence ID" value="PSAMB.scaffold4584size14167.g24654.t1"/>
    <property type="gene ID" value="PSAMB.scaffold4584size14167.g24654"/>
</dbReference>
<dbReference type="InterPro" id="IPR017984">
    <property type="entry name" value="Chromo_dom_subgr"/>
</dbReference>
<keyword evidence="9" id="KW-0539">Nucleus</keyword>
<evidence type="ECO:0000256" key="3">
    <source>
        <dbReference type="ARBA" id="ARBA00022454"/>
    </source>
</evidence>
<evidence type="ECO:0000256" key="11">
    <source>
        <dbReference type="SAM" id="MobiDB-lite"/>
    </source>
</evidence>
<evidence type="ECO:0000259" key="12">
    <source>
        <dbReference type="PROSITE" id="PS50013"/>
    </source>
</evidence>
<dbReference type="GO" id="GO:0000775">
    <property type="term" value="C:chromosome, centromeric region"/>
    <property type="evidence" value="ECO:0007669"/>
    <property type="project" value="UniProtKB-SubCell"/>
</dbReference>
<dbReference type="InterPro" id="IPR007728">
    <property type="entry name" value="Pre-SET_dom"/>
</dbReference>
<feature type="region of interest" description="Disordered" evidence="11">
    <location>
        <begin position="34"/>
        <end position="53"/>
    </location>
</feature>
<keyword evidence="4" id="KW-0489">Methyltransferase</keyword>
<dbReference type="CDD" id="cd00024">
    <property type="entry name" value="CD_CSD"/>
    <property type="match status" value="1"/>
</dbReference>
<dbReference type="PROSITE" id="PS50867">
    <property type="entry name" value="PRE_SET"/>
    <property type="match status" value="1"/>
</dbReference>
<dbReference type="GO" id="GO:0042054">
    <property type="term" value="F:histone methyltransferase activity"/>
    <property type="evidence" value="ECO:0007669"/>
    <property type="project" value="InterPro"/>
</dbReference>
<feature type="region of interest" description="Disordered" evidence="11">
    <location>
        <begin position="1"/>
        <end position="20"/>
    </location>
</feature>
<organism evidence="16 17">
    <name type="scientific">Plectus sambesii</name>
    <dbReference type="NCBI Taxonomy" id="2011161"/>
    <lineage>
        <taxon>Eukaryota</taxon>
        <taxon>Metazoa</taxon>
        <taxon>Ecdysozoa</taxon>
        <taxon>Nematoda</taxon>
        <taxon>Chromadorea</taxon>
        <taxon>Plectida</taxon>
        <taxon>Plectina</taxon>
        <taxon>Plectoidea</taxon>
        <taxon>Plectidae</taxon>
        <taxon>Plectus</taxon>
    </lineage>
</organism>
<accession>A0A914WQT7</accession>
<dbReference type="Pfam" id="PF00856">
    <property type="entry name" value="SET"/>
    <property type="match status" value="1"/>
</dbReference>
<feature type="domain" description="Post-SET" evidence="15">
    <location>
        <begin position="435"/>
        <end position="451"/>
    </location>
</feature>
<dbReference type="PANTHER" id="PTHR46223:SF3">
    <property type="entry name" value="HISTONE-LYSINE N-METHYLTRANSFERASE SET-23"/>
    <property type="match status" value="1"/>
</dbReference>
<evidence type="ECO:0000256" key="8">
    <source>
        <dbReference type="ARBA" id="ARBA00022833"/>
    </source>
</evidence>
<evidence type="ECO:0000256" key="10">
    <source>
        <dbReference type="ARBA" id="ARBA00023328"/>
    </source>
</evidence>
<evidence type="ECO:0000313" key="16">
    <source>
        <dbReference type="Proteomes" id="UP000887566"/>
    </source>
</evidence>
<keyword evidence="7" id="KW-0479">Metal-binding</keyword>
<keyword evidence="16" id="KW-1185">Reference proteome</keyword>
<dbReference type="PROSITE" id="PS50013">
    <property type="entry name" value="CHROMO_2"/>
    <property type="match status" value="1"/>
</dbReference>
<evidence type="ECO:0000256" key="7">
    <source>
        <dbReference type="ARBA" id="ARBA00022723"/>
    </source>
</evidence>
<dbReference type="Pfam" id="PF00385">
    <property type="entry name" value="Chromo"/>
    <property type="match status" value="1"/>
</dbReference>
<reference evidence="17" key="1">
    <citation type="submission" date="2022-11" db="UniProtKB">
        <authorList>
            <consortium name="WormBaseParasite"/>
        </authorList>
    </citation>
    <scope>IDENTIFICATION</scope>
</reference>
<dbReference type="PROSITE" id="PS50280">
    <property type="entry name" value="SET"/>
    <property type="match status" value="1"/>
</dbReference>
<dbReference type="Pfam" id="PF05033">
    <property type="entry name" value="Pre-SET"/>
    <property type="match status" value="1"/>
</dbReference>
<dbReference type="PROSITE" id="PS50868">
    <property type="entry name" value="POST_SET"/>
    <property type="match status" value="1"/>
</dbReference>
<evidence type="ECO:0000256" key="4">
    <source>
        <dbReference type="ARBA" id="ARBA00022603"/>
    </source>
</evidence>
<dbReference type="InterPro" id="IPR001214">
    <property type="entry name" value="SET_dom"/>
</dbReference>
<proteinExistence type="predicted"/>
<sequence>MVGRRSQPVRSAAKGDGVKKTTIAVVAQKAPKEVKKAKKKRKSTVADDSTSDGEYEVEEVLDHHYEVDGSVEFYIKWKGYSIKESTWEPEENTSGCPEKVVAYWKAHLREYWQQHFVKEQCDPHVQWHLENYHEQLDSANSFIDALDENDILCLPAEKSPELNQLSSAALARWEAEINDLSKGRGEAKISVSNSVDSEGPPWGRRFVVQRELSLPTDARVDQTPLNCQCTGHSCPLETNSKCCARHNGSQLAYDENGHLVEDYVGPIYECSKGCECSSKCINRQVQRGRQVAVEIYRTKSHRWALRSRDPISSGGFVSEIVGEVVTMEEALRRNKAYGLILSGAYLFELHQDHGKARFVLDRSSGNITNFVRHSCEPNLVIRTVYSDIEELSLPRLALFALKDIKPGDQLTVDFYPESAHCDVKAVEKLESKGVDFVRCLCGSKKCRNVLWVAS</sequence>
<dbReference type="PANTHER" id="PTHR46223">
    <property type="entry name" value="HISTONE-LYSINE N-METHYLTRANSFERASE SUV39H"/>
    <property type="match status" value="1"/>
</dbReference>
<dbReference type="InterPro" id="IPR016197">
    <property type="entry name" value="Chromo-like_dom_sf"/>
</dbReference>
<name>A0A914WQT7_9BILA</name>
<feature type="domain" description="Chromo" evidence="12">
    <location>
        <begin position="55"/>
        <end position="115"/>
    </location>
</feature>
<dbReference type="InterPro" id="IPR003616">
    <property type="entry name" value="Post-SET_dom"/>
</dbReference>
<protein>
    <submittedName>
        <fullName evidence="17">Histone-lysine N-methyltransferase</fullName>
    </submittedName>
</protein>
<dbReference type="Gene3D" id="2.40.50.40">
    <property type="match status" value="1"/>
</dbReference>
<dbReference type="SUPFAM" id="SSF82199">
    <property type="entry name" value="SET domain"/>
    <property type="match status" value="1"/>
</dbReference>
<dbReference type="AlphaFoldDB" id="A0A914WQT7"/>
<feature type="domain" description="SET" evidence="13">
    <location>
        <begin position="291"/>
        <end position="415"/>
    </location>
</feature>
<dbReference type="Gene3D" id="2.170.270.10">
    <property type="entry name" value="SET domain"/>
    <property type="match status" value="1"/>
</dbReference>
<feature type="domain" description="Pre-SET" evidence="14">
    <location>
        <begin position="225"/>
        <end position="288"/>
    </location>
</feature>
<evidence type="ECO:0000256" key="1">
    <source>
        <dbReference type="ARBA" id="ARBA00004123"/>
    </source>
</evidence>
<dbReference type="GO" id="GO:0008270">
    <property type="term" value="F:zinc ion binding"/>
    <property type="evidence" value="ECO:0007669"/>
    <property type="project" value="InterPro"/>
</dbReference>
<evidence type="ECO:0000256" key="2">
    <source>
        <dbReference type="ARBA" id="ARBA00004584"/>
    </source>
</evidence>